<dbReference type="Proteomes" id="UP000272942">
    <property type="component" value="Unassembled WGS sequence"/>
</dbReference>
<keyword evidence="3" id="KW-0675">Receptor</keyword>
<keyword evidence="2" id="KW-0804">Transcription</keyword>
<protein>
    <submittedName>
        <fullName evidence="7">NR LBD domain-containing protein</fullName>
    </submittedName>
</protein>
<evidence type="ECO:0000259" key="4">
    <source>
        <dbReference type="PROSITE" id="PS51843"/>
    </source>
</evidence>
<evidence type="ECO:0000313" key="6">
    <source>
        <dbReference type="Proteomes" id="UP000272942"/>
    </source>
</evidence>
<evidence type="ECO:0000313" key="5">
    <source>
        <dbReference type="EMBL" id="VDP90859.1"/>
    </source>
</evidence>
<evidence type="ECO:0000256" key="1">
    <source>
        <dbReference type="ARBA" id="ARBA00023015"/>
    </source>
</evidence>
<dbReference type="AlphaFoldDB" id="A0A183B302"/>
<proteinExistence type="predicted"/>
<reference evidence="7" key="1">
    <citation type="submission" date="2016-06" db="UniProtKB">
        <authorList>
            <consortium name="WormBaseParasite"/>
        </authorList>
    </citation>
    <scope>IDENTIFICATION</scope>
</reference>
<dbReference type="EMBL" id="UZAN01055471">
    <property type="protein sequence ID" value="VDP90859.1"/>
    <property type="molecule type" value="Genomic_DNA"/>
</dbReference>
<evidence type="ECO:0000313" key="7">
    <source>
        <dbReference type="WBParaSite" id="ECPE_0001362601-mRNA-1"/>
    </source>
</evidence>
<evidence type="ECO:0000256" key="2">
    <source>
        <dbReference type="ARBA" id="ARBA00023163"/>
    </source>
</evidence>
<keyword evidence="1" id="KW-0805">Transcription regulation</keyword>
<gene>
    <name evidence="5" type="ORF">ECPE_LOCUS13587</name>
</gene>
<feature type="domain" description="NR LBD" evidence="4">
    <location>
        <begin position="1"/>
        <end position="96"/>
    </location>
</feature>
<dbReference type="SUPFAM" id="SSF48508">
    <property type="entry name" value="Nuclear receptor ligand-binding domain"/>
    <property type="match status" value="1"/>
</dbReference>
<dbReference type="OrthoDB" id="5771769at2759"/>
<dbReference type="InterPro" id="IPR000536">
    <property type="entry name" value="Nucl_hrmn_rcpt_lig-bd"/>
</dbReference>
<sequence>MMQKVRNNLPPMYRPMQSLDRIEDVWDRMMQHFEFHSRFIVHFVKLIPGFNQLELGDKRQLVRGAMYPLMLLELSRDYVDGESTHYNYFDFTYVGP</sequence>
<dbReference type="Gene3D" id="1.10.565.10">
    <property type="entry name" value="Retinoid X Receptor"/>
    <property type="match status" value="1"/>
</dbReference>
<dbReference type="PROSITE" id="PS51843">
    <property type="entry name" value="NR_LBD"/>
    <property type="match status" value="1"/>
</dbReference>
<dbReference type="Pfam" id="PF00104">
    <property type="entry name" value="Hormone_recep"/>
    <property type="match status" value="1"/>
</dbReference>
<organism evidence="7">
    <name type="scientific">Echinostoma caproni</name>
    <dbReference type="NCBI Taxonomy" id="27848"/>
    <lineage>
        <taxon>Eukaryota</taxon>
        <taxon>Metazoa</taxon>
        <taxon>Spiralia</taxon>
        <taxon>Lophotrochozoa</taxon>
        <taxon>Platyhelminthes</taxon>
        <taxon>Trematoda</taxon>
        <taxon>Digenea</taxon>
        <taxon>Plagiorchiida</taxon>
        <taxon>Echinostomata</taxon>
        <taxon>Echinostomatoidea</taxon>
        <taxon>Echinostomatidae</taxon>
        <taxon>Echinostoma</taxon>
    </lineage>
</organism>
<reference evidence="5 6" key="2">
    <citation type="submission" date="2018-11" db="EMBL/GenBank/DDBJ databases">
        <authorList>
            <consortium name="Pathogen Informatics"/>
        </authorList>
    </citation>
    <scope>NUCLEOTIDE SEQUENCE [LARGE SCALE GENOMIC DNA]</scope>
    <source>
        <strain evidence="5 6">Egypt</strain>
    </source>
</reference>
<evidence type="ECO:0000256" key="3">
    <source>
        <dbReference type="ARBA" id="ARBA00023170"/>
    </source>
</evidence>
<keyword evidence="6" id="KW-1185">Reference proteome</keyword>
<name>A0A183B302_9TREM</name>
<accession>A0A183B302</accession>
<dbReference type="WBParaSite" id="ECPE_0001362601-mRNA-1">
    <property type="protein sequence ID" value="ECPE_0001362601-mRNA-1"/>
    <property type="gene ID" value="ECPE_0001362601"/>
</dbReference>
<dbReference type="InterPro" id="IPR035500">
    <property type="entry name" value="NHR-like_dom_sf"/>
</dbReference>